<name>A0A6J7W978_9CAUD</name>
<dbReference type="EMBL" id="LR798204">
    <property type="protein sequence ID" value="CAB5171061.1"/>
    <property type="molecule type" value="Genomic_DNA"/>
</dbReference>
<gene>
    <name evidence="1" type="ORF">UFOVP153_57</name>
</gene>
<accession>A0A6J7W978</accession>
<evidence type="ECO:0000313" key="1">
    <source>
        <dbReference type="EMBL" id="CAB5171061.1"/>
    </source>
</evidence>
<organism evidence="1">
    <name type="scientific">uncultured Caudovirales phage</name>
    <dbReference type="NCBI Taxonomy" id="2100421"/>
    <lineage>
        <taxon>Viruses</taxon>
        <taxon>Duplodnaviria</taxon>
        <taxon>Heunggongvirae</taxon>
        <taxon>Uroviricota</taxon>
        <taxon>Caudoviricetes</taxon>
        <taxon>Peduoviridae</taxon>
        <taxon>Maltschvirus</taxon>
        <taxon>Maltschvirus maltsch</taxon>
    </lineage>
</organism>
<proteinExistence type="predicted"/>
<sequence length="430" mass="48754">MFRPITEITITQVPKVTDTTPRNRVFFFNFCNSFSVTTSWVDITNDVKVTLPKNIYVTDQHGVKQPIGGTQTGIRINDLFQRGDKIQIKYGYLETTPQPELIFDGYISKVSSKKPIVLECEDDMWILKQTPFNPTNAEGKKVTALSASVSIQDYLTPILAPKGITVNRKALYYAGNLLTQDETVAQFLIRIRKEFHIESVFVGNDLILGFDPYVGITPNPNVYKFTFQKNIISDELDWQRKDDIKLSAVVQSINTSFNGYNKKGEVKTKKEHLSVLVYNVTDNKGNSTWVPIEKKKDVPLPENVEGERRTLFFPSKLDEQALALLSEADKQHYLSTHVVDAATLAKLGIANLQKYYYTGFKGKFTTFAYPLVKIGDSIYIEDAKLPDRNGYYNVKAVEYTGGVNGHRQIITLDYQLIKNAKLTTPDKDKK</sequence>
<protein>
    <submittedName>
        <fullName evidence="1">Uncharacterized protein</fullName>
    </submittedName>
</protein>
<reference evidence="1" key="1">
    <citation type="submission" date="2020-05" db="EMBL/GenBank/DDBJ databases">
        <authorList>
            <person name="Chiriac C."/>
            <person name="Salcher M."/>
            <person name="Ghai R."/>
            <person name="Kavagutti S V."/>
        </authorList>
    </citation>
    <scope>NUCLEOTIDE SEQUENCE</scope>
</reference>